<name>A0A0N5AAH3_9BILA</name>
<organism evidence="1 2">
    <name type="scientific">Syphacia muris</name>
    <dbReference type="NCBI Taxonomy" id="451379"/>
    <lineage>
        <taxon>Eukaryota</taxon>
        <taxon>Metazoa</taxon>
        <taxon>Ecdysozoa</taxon>
        <taxon>Nematoda</taxon>
        <taxon>Chromadorea</taxon>
        <taxon>Rhabditida</taxon>
        <taxon>Spirurina</taxon>
        <taxon>Oxyuridomorpha</taxon>
        <taxon>Oxyuroidea</taxon>
        <taxon>Oxyuridae</taxon>
        <taxon>Syphacia</taxon>
    </lineage>
</organism>
<evidence type="ECO:0000313" key="2">
    <source>
        <dbReference type="WBParaSite" id="SMUV_0000114901-mRNA-1"/>
    </source>
</evidence>
<dbReference type="Proteomes" id="UP000046393">
    <property type="component" value="Unplaced"/>
</dbReference>
<accession>A0A0N5AAH3</accession>
<dbReference type="STRING" id="451379.A0A0N5AAH3"/>
<dbReference type="WBParaSite" id="SMUV_0000114901-mRNA-1">
    <property type="protein sequence ID" value="SMUV_0000114901-mRNA-1"/>
    <property type="gene ID" value="SMUV_0000114901"/>
</dbReference>
<dbReference type="AlphaFoldDB" id="A0A0N5AAH3"/>
<protein>
    <submittedName>
        <fullName evidence="2">THAP-type domain-containing protein</fullName>
    </submittedName>
</protein>
<reference evidence="2" key="1">
    <citation type="submission" date="2017-02" db="UniProtKB">
        <authorList>
            <consortium name="WormBaseParasite"/>
        </authorList>
    </citation>
    <scope>IDENTIFICATION</scope>
</reference>
<sequence>MSDGRPDISDHHDDFPSTSDLDLYKCYSEENWLPVKRQPLQYSTSDTTTRQKCRTESCTALRRSESRQSLLKRALSTQFLSSLWEPKLDKDLCRRIKLRYKDTAKYIIWPECPLPKTFIAVEKLNKKSNSKWITHKHPGNHNLTVSGNHWENIEKTNSYYRNSTPKRPTEQVNRGIEAEQPLLSVKTITKTTVDEQFSQLSEELIPEQMLINKTRRSESGDDEESIMDITTSELDIELQSL</sequence>
<keyword evidence="1" id="KW-1185">Reference proteome</keyword>
<evidence type="ECO:0000313" key="1">
    <source>
        <dbReference type="Proteomes" id="UP000046393"/>
    </source>
</evidence>
<proteinExistence type="predicted"/>